<keyword evidence="1" id="KW-0812">Transmembrane</keyword>
<dbReference type="Proteomes" id="UP000196803">
    <property type="component" value="Unassembled WGS sequence"/>
</dbReference>
<feature type="transmembrane region" description="Helical" evidence="1">
    <location>
        <begin position="59"/>
        <end position="79"/>
    </location>
</feature>
<protein>
    <submittedName>
        <fullName evidence="2">Uncharacterized protein</fullName>
    </submittedName>
</protein>
<feature type="transmembrane region" description="Helical" evidence="1">
    <location>
        <begin position="33"/>
        <end position="52"/>
    </location>
</feature>
<organism evidence="2 3">
    <name type="scientific">Caldicellulosiruptor bescii</name>
    <name type="common">Anaerocellum thermophilum</name>
    <dbReference type="NCBI Taxonomy" id="31899"/>
    <lineage>
        <taxon>Bacteria</taxon>
        <taxon>Bacillati</taxon>
        <taxon>Bacillota</taxon>
        <taxon>Bacillota incertae sedis</taxon>
        <taxon>Caldicellulosiruptorales</taxon>
        <taxon>Caldicellulosiruptoraceae</taxon>
        <taxon>Caldicellulosiruptor</taxon>
    </lineage>
</organism>
<keyword evidence="1" id="KW-0472">Membrane</keyword>
<keyword evidence="3" id="KW-1185">Reference proteome</keyword>
<comment type="caution">
    <text evidence="2">The sequence shown here is derived from an EMBL/GenBank/DDBJ whole genome shotgun (WGS) entry which is preliminary data.</text>
</comment>
<gene>
    <name evidence="2" type="ORF">SAMN05216240_1700</name>
</gene>
<sequence length="131" mass="15560">MPKLLSNKVIIYILLLITVIANLWLFIYSRQKYNILFLFAILVAFMTSYAFLLSSKNIFVIGITIIAYLSVVQVLRNIFNFSDLLNFICLLPIIIFNISIILYITKNRRLYYDYLSYFKNILLLLFNHKDR</sequence>
<evidence type="ECO:0000313" key="3">
    <source>
        <dbReference type="Proteomes" id="UP000196803"/>
    </source>
</evidence>
<evidence type="ECO:0000256" key="1">
    <source>
        <dbReference type="SAM" id="Phobius"/>
    </source>
</evidence>
<proteinExistence type="predicted"/>
<evidence type="ECO:0000313" key="2">
    <source>
        <dbReference type="EMBL" id="SMR93693.1"/>
    </source>
</evidence>
<feature type="transmembrane region" description="Helical" evidence="1">
    <location>
        <begin position="9"/>
        <end position="27"/>
    </location>
</feature>
<feature type="transmembrane region" description="Helical" evidence="1">
    <location>
        <begin position="85"/>
        <end position="104"/>
    </location>
</feature>
<reference evidence="2 3" key="1">
    <citation type="submission" date="2017-05" db="EMBL/GenBank/DDBJ databases">
        <authorList>
            <person name="Varghese N."/>
            <person name="Submissions S."/>
        </authorList>
    </citation>
    <scope>NUCLEOTIDE SEQUENCE [LARGE SCALE GENOMIC DNA]</scope>
    <source>
        <strain evidence="2 3">MACB1020</strain>
    </source>
</reference>
<accession>A0ABY1S9P7</accession>
<name>A0ABY1S9P7_CALBS</name>
<keyword evidence="1" id="KW-1133">Transmembrane helix</keyword>
<dbReference type="EMBL" id="FXXC01000001">
    <property type="protein sequence ID" value="SMR93693.1"/>
    <property type="molecule type" value="Genomic_DNA"/>
</dbReference>